<reference evidence="1" key="1">
    <citation type="submission" date="2022-10" db="EMBL/GenBank/DDBJ databases">
        <title>Culturing micro-colonial fungi from biological soil crusts in the Mojave desert and describing Neophaeococcomyces mojavensis, and introducing the new genera and species Taxawa tesnikishii.</title>
        <authorList>
            <person name="Kurbessoian T."/>
            <person name="Stajich J.E."/>
        </authorList>
    </citation>
    <scope>NUCLEOTIDE SEQUENCE</scope>
    <source>
        <strain evidence="1">JES_112</strain>
    </source>
</reference>
<sequence>MATLTDKWATSLLPVTALGHIENGDCSILLVGSGCLLEAIDVKTSTKLCSVKALTCQAIKNILTFGCNGQEKNSFRCDIFVQGGNQVVWIELFVEVSHGSTTNFQLLIVDSIRLRDWVLSGRSENYDRIATFLTSYNALYHITANTSSRKLVYRCLNDELSTFLYSGDVAVIDASSYIIASGTAFGEVLIWVCRFDERDQRWVAALWREYRGHRGSIFGVSLSADIQHDRRSRRIVASCSDDRTIHIWDASDADLEMKDLRASADTNASVEAKGLPMSTTNLAVTWAHASRIWSVDFVTSRVSVLDQPVLHLISTGEDATAQSWSLQLDDLFGDRSTSQRPLQNRCIDAHHTGKNIWSRCHVVHGDYAKLYTGGADGQIVARSYCTAGRADTSIRQTSQAFKDIFWSTPDNLPMGHSRQRSYALKSYLVLGSGQILATTDSGHLIKGFLHGRRISWQLLLTNSNTVPFVLSTQTVFGFVFLVNNSENYLVAYNNITTQAINLCSTRQAKVSLVETAWFGQHAASKYTSVCLAICYFSSIELDLVWTELNGNSCTMVSKSSVSLPNTFEVSSTHYDSHTRILLVGSRAGAVAVYTSVSSSTTNLAPACCMRHVHGSDTVTSFRRLGDEPESAGDNLFYLTTGRDGTYCVISVQLLSHHLNPPSARINIVHKATPPLGPNIEGSHLVHEPDGSKKLLLHGFRSTQFIVWNEMNLSQVMAVECGGAHRSWAFALDEQTSEGGTFVWTKAGTTMLHEQPRSDHQIIESGGHGREIKALGVHATSTSELLIATGSEDTDIRLFESAVNGSMGQKMKCIAVIRRHTTGLQDLKFSSDGKMLFSAAGMEEMYAWKLSPVPVLGQGVVFVGALPRHDTESDARIMSFDICRLIKDTEDSGYLIVAAFSNGKVKTISFAPSTGGTDADCFTVLNQLDLGTICLTQAHLMAMTNSSPNAAMVSGTNGFVNVYHVNHTNATDKFEAPNMPPAMHKIHQNSITAIQTISIAHLLQMLITGGDDSALAMTLYQPTADPPTRFNTLMIPKAHAAALTALATIELDSKDSNQKKYAIVTAGNDQRLKTWTVTIDVEAYLHDNPDKERGPMNAVQIDLLEDTYTNVADISGIAILPGWERDRARALTGDDGSGTGEGEDESISTIGVRVIKVLVVGVGMEVIRLVIGRS</sequence>
<protein>
    <submittedName>
        <fullName evidence="1">WD repeat-containing protein 6</fullName>
    </submittedName>
</protein>
<evidence type="ECO:0000313" key="2">
    <source>
        <dbReference type="Proteomes" id="UP001172386"/>
    </source>
</evidence>
<dbReference type="EMBL" id="JAPDRQ010000094">
    <property type="protein sequence ID" value="KAJ9655520.1"/>
    <property type="molecule type" value="Genomic_DNA"/>
</dbReference>
<dbReference type="Proteomes" id="UP001172386">
    <property type="component" value="Unassembled WGS sequence"/>
</dbReference>
<organism evidence="1 2">
    <name type="scientific">Neophaeococcomyces mojaviensis</name>
    <dbReference type="NCBI Taxonomy" id="3383035"/>
    <lineage>
        <taxon>Eukaryota</taxon>
        <taxon>Fungi</taxon>
        <taxon>Dikarya</taxon>
        <taxon>Ascomycota</taxon>
        <taxon>Pezizomycotina</taxon>
        <taxon>Eurotiomycetes</taxon>
        <taxon>Chaetothyriomycetidae</taxon>
        <taxon>Chaetothyriales</taxon>
        <taxon>Chaetothyriales incertae sedis</taxon>
        <taxon>Neophaeococcomyces</taxon>
    </lineage>
</organism>
<evidence type="ECO:0000313" key="1">
    <source>
        <dbReference type="EMBL" id="KAJ9655520.1"/>
    </source>
</evidence>
<comment type="caution">
    <text evidence="1">The sequence shown here is derived from an EMBL/GenBank/DDBJ whole genome shotgun (WGS) entry which is preliminary data.</text>
</comment>
<proteinExistence type="predicted"/>
<accession>A0ACC3A537</accession>
<keyword evidence="2" id="KW-1185">Reference proteome</keyword>
<name>A0ACC3A537_9EURO</name>
<gene>
    <name evidence="1" type="primary">WDR6</name>
    <name evidence="1" type="ORF">H2198_005610</name>
</gene>